<name>A0A2W7CVD3_9HYPH</name>
<dbReference type="InterPro" id="IPR014718">
    <property type="entry name" value="GH-type_carb-bd"/>
</dbReference>
<dbReference type="CDD" id="cd09021">
    <property type="entry name" value="Aldose_epim_Ec_YphB"/>
    <property type="match status" value="1"/>
</dbReference>
<dbReference type="Gene3D" id="2.70.98.10">
    <property type="match status" value="1"/>
</dbReference>
<dbReference type="InterPro" id="IPR008183">
    <property type="entry name" value="Aldose_1/G6P_1-epimerase"/>
</dbReference>
<evidence type="ECO:0000313" key="2">
    <source>
        <dbReference type="Proteomes" id="UP000248616"/>
    </source>
</evidence>
<dbReference type="RefSeq" id="WP_111545097.1">
    <property type="nucleotide sequence ID" value="NZ_MZXV01000032.1"/>
</dbReference>
<keyword evidence="2" id="KW-1185">Reference proteome</keyword>
<accession>A0A2W7CVD3</accession>
<proteinExistence type="predicted"/>
<protein>
    <submittedName>
        <fullName evidence="1">Aldose epimerase</fullName>
    </submittedName>
</protein>
<organism evidence="1 2">
    <name type="scientific">Mesorhizobium kowhaii</name>
    <dbReference type="NCBI Taxonomy" id="1300272"/>
    <lineage>
        <taxon>Bacteria</taxon>
        <taxon>Pseudomonadati</taxon>
        <taxon>Pseudomonadota</taxon>
        <taxon>Alphaproteobacteria</taxon>
        <taxon>Hyphomicrobiales</taxon>
        <taxon>Phyllobacteriaceae</taxon>
        <taxon>Mesorhizobium</taxon>
    </lineage>
</organism>
<dbReference type="Proteomes" id="UP000248616">
    <property type="component" value="Unassembled WGS sequence"/>
</dbReference>
<comment type="caution">
    <text evidence="1">The sequence shown here is derived from an EMBL/GenBank/DDBJ whole genome shotgun (WGS) entry which is preliminary data.</text>
</comment>
<evidence type="ECO:0000313" key="1">
    <source>
        <dbReference type="EMBL" id="PZV37759.1"/>
    </source>
</evidence>
<reference evidence="2" key="1">
    <citation type="submission" date="2017-03" db="EMBL/GenBank/DDBJ databases">
        <authorList>
            <person name="Safronova V.I."/>
            <person name="Sazanova A.L."/>
            <person name="Chirak E.R."/>
        </authorList>
    </citation>
    <scope>NUCLEOTIDE SEQUENCE [LARGE SCALE GENOMIC DNA]</scope>
    <source>
        <strain evidence="2">Ach-343</strain>
    </source>
</reference>
<dbReference type="EMBL" id="MZXV01000032">
    <property type="protein sequence ID" value="PZV37759.1"/>
    <property type="molecule type" value="Genomic_DNA"/>
</dbReference>
<sequence>MGVIPEPLTLNAGALEVDLVPRIGGSMGALRWRGIDLMRRLSDDDREAGNVLGVAMFPMMPYANRIAGNAFDFAAKRWQVQPNNPPETVNLHGSGWKHAWTVAQAGHAQATLSLDIAAGVEPYSYHATQAFVVSEEGLSVTMTLANTGPVCMPFGFGLHPWFDRDPDVTLQFEATRFYLEEPQNIAGDPITLAPELDFADGRPLPAGWRNNDYGGWTGEATLRFPARGAGLRIKADPVFKHLMLYADATKPYFCVEPQTNASGAFNRGGWNDPDEGIIVLAPGETVTGTVSLMPFALGA</sequence>
<dbReference type="GO" id="GO:0016853">
    <property type="term" value="F:isomerase activity"/>
    <property type="evidence" value="ECO:0007669"/>
    <property type="project" value="InterPro"/>
</dbReference>
<dbReference type="SUPFAM" id="SSF74650">
    <property type="entry name" value="Galactose mutarotase-like"/>
    <property type="match status" value="1"/>
</dbReference>
<dbReference type="GO" id="GO:0005975">
    <property type="term" value="P:carbohydrate metabolic process"/>
    <property type="evidence" value="ECO:0007669"/>
    <property type="project" value="InterPro"/>
</dbReference>
<dbReference type="GO" id="GO:0030246">
    <property type="term" value="F:carbohydrate binding"/>
    <property type="evidence" value="ECO:0007669"/>
    <property type="project" value="InterPro"/>
</dbReference>
<gene>
    <name evidence="1" type="ORF">B5V02_15915</name>
</gene>
<dbReference type="Pfam" id="PF01263">
    <property type="entry name" value="Aldose_epim"/>
    <property type="match status" value="1"/>
</dbReference>
<dbReference type="AlphaFoldDB" id="A0A2W7CVD3"/>
<dbReference type="InterPro" id="IPR011013">
    <property type="entry name" value="Gal_mutarotase_sf_dom"/>
</dbReference>
<dbReference type="OrthoDB" id="9796517at2"/>